<evidence type="ECO:0000313" key="4">
    <source>
        <dbReference type="Proteomes" id="UP000257323"/>
    </source>
</evidence>
<dbReference type="EMBL" id="QUAH01000003">
    <property type="protein sequence ID" value="RFT16516.1"/>
    <property type="molecule type" value="Genomic_DNA"/>
</dbReference>
<evidence type="ECO:0000259" key="2">
    <source>
        <dbReference type="Pfam" id="PF12773"/>
    </source>
</evidence>
<keyword evidence="1" id="KW-0812">Transmembrane</keyword>
<sequence>MLDRRFRAVEASFYQLSKQFRRGDLSRDQYAEALKKLRLVDNEGRCWMIGAQTGRWYYYDGQQWIQSEPPEDGSEWVLCPSCYHQNEPEARNCQACGAALVKTSTKIVCVECGNLIDQNLKTCPFCGAGLYGQAEEAVPEQKFETARLEQKPAEGGTIYLRSVDQFSFLLFSGGLGIFLGILFGLVLGSTEFFPGLVSALPAFLKEMQGKLMGGLIFSLLGGVFGFVLGAASGFLLALLINAAIYFFGEPGFRLEKSRRRISLK</sequence>
<feature type="transmembrane region" description="Helical" evidence="1">
    <location>
        <begin position="168"/>
        <end position="188"/>
    </location>
</feature>
<accession>A0A3E2BPF0</accession>
<keyword evidence="1" id="KW-0472">Membrane</keyword>
<evidence type="ECO:0000256" key="1">
    <source>
        <dbReference type="SAM" id="Phobius"/>
    </source>
</evidence>
<keyword evidence="1" id="KW-1133">Transmembrane helix</keyword>
<reference evidence="3 4" key="1">
    <citation type="submission" date="2018-08" db="EMBL/GenBank/DDBJ databases">
        <title>Genome analysis of the thermophilic bacterium of the candidate phylum Aminicenantes from deep subsurface aquifer revealed its physiology and ecological role.</title>
        <authorList>
            <person name="Kadnikov V.V."/>
            <person name="Mardanov A.V."/>
            <person name="Beletsky A.V."/>
            <person name="Karnachuk O.V."/>
            <person name="Ravin N.V."/>
        </authorList>
    </citation>
    <scope>NUCLEOTIDE SEQUENCE [LARGE SCALE GENOMIC DNA]</scope>
    <source>
        <strain evidence="3">BY38</strain>
    </source>
</reference>
<feature type="transmembrane region" description="Helical" evidence="1">
    <location>
        <begin position="215"/>
        <end position="248"/>
    </location>
</feature>
<evidence type="ECO:0000313" key="3">
    <source>
        <dbReference type="EMBL" id="RFT16516.1"/>
    </source>
</evidence>
<comment type="caution">
    <text evidence="3">The sequence shown here is derived from an EMBL/GenBank/DDBJ whole genome shotgun (WGS) entry which is preliminary data.</text>
</comment>
<proteinExistence type="predicted"/>
<gene>
    <name evidence="3" type="ORF">OP8BY_1694</name>
</gene>
<dbReference type="InterPro" id="IPR025874">
    <property type="entry name" value="DZR"/>
</dbReference>
<feature type="domain" description="DZANK-type" evidence="2">
    <location>
        <begin position="79"/>
        <end position="127"/>
    </location>
</feature>
<dbReference type="Pfam" id="PF12773">
    <property type="entry name" value="DZR"/>
    <property type="match status" value="1"/>
</dbReference>
<dbReference type="Proteomes" id="UP000257323">
    <property type="component" value="Unassembled WGS sequence"/>
</dbReference>
<organism evidence="3 4">
    <name type="scientific">Candidatus Saccharicenans subterraneus</name>
    <dbReference type="NCBI Taxonomy" id="2508984"/>
    <lineage>
        <taxon>Bacteria</taxon>
        <taxon>Candidatus Aminicenantota</taxon>
        <taxon>Candidatus Aminicenantia</taxon>
        <taxon>Candidatus Aminicenantales</taxon>
        <taxon>Candidatus Saccharicenantaceae</taxon>
        <taxon>Candidatus Saccharicenans</taxon>
    </lineage>
</organism>
<name>A0A3E2BPF0_9BACT</name>
<protein>
    <recommendedName>
        <fullName evidence="2">DZANK-type domain-containing protein</fullName>
    </recommendedName>
</protein>
<dbReference type="AlphaFoldDB" id="A0A3E2BPF0"/>